<name>F4PIP9_CACFS</name>
<dbReference type="NCBIfam" id="NF037982">
    <property type="entry name" value="Nramp_1"/>
    <property type="match status" value="1"/>
</dbReference>
<evidence type="ECO:0000259" key="7">
    <source>
        <dbReference type="Pfam" id="PF03151"/>
    </source>
</evidence>
<feature type="transmembrane region" description="Helical" evidence="6">
    <location>
        <begin position="821"/>
        <end position="846"/>
    </location>
</feature>
<keyword evidence="3 6" id="KW-1133">Transmembrane helix</keyword>
<comment type="subcellular location">
    <subcellularLocation>
        <location evidence="1">Membrane</location>
        <topology evidence="1">Multi-pass membrane protein</topology>
    </subcellularLocation>
</comment>
<feature type="transmembrane region" description="Helical" evidence="6">
    <location>
        <begin position="248"/>
        <end position="269"/>
    </location>
</feature>
<dbReference type="GO" id="GO:0005384">
    <property type="term" value="F:manganese ion transmembrane transporter activity"/>
    <property type="evidence" value="ECO:0007669"/>
    <property type="project" value="TreeGrafter"/>
</dbReference>
<dbReference type="InterPro" id="IPR004853">
    <property type="entry name" value="Sugar_P_trans_dom"/>
</dbReference>
<feature type="transmembrane region" description="Helical" evidence="6">
    <location>
        <begin position="858"/>
        <end position="880"/>
    </location>
</feature>
<dbReference type="STRING" id="1054147.F4PIP9"/>
<evidence type="ECO:0000256" key="1">
    <source>
        <dbReference type="ARBA" id="ARBA00004141"/>
    </source>
</evidence>
<keyword evidence="9" id="KW-1185">Reference proteome</keyword>
<feature type="transmembrane region" description="Helical" evidence="6">
    <location>
        <begin position="275"/>
        <end position="292"/>
    </location>
</feature>
<evidence type="ECO:0000256" key="5">
    <source>
        <dbReference type="SAM" id="MobiDB-lite"/>
    </source>
</evidence>
<dbReference type="Pfam" id="PF03151">
    <property type="entry name" value="TPT"/>
    <property type="match status" value="1"/>
</dbReference>
<evidence type="ECO:0000313" key="8">
    <source>
        <dbReference type="EMBL" id="EGG24628.1"/>
    </source>
</evidence>
<organism evidence="8 9">
    <name type="scientific">Cavenderia fasciculata</name>
    <name type="common">Slime mold</name>
    <name type="synonym">Dictyostelium fasciculatum</name>
    <dbReference type="NCBI Taxonomy" id="261658"/>
    <lineage>
        <taxon>Eukaryota</taxon>
        <taxon>Amoebozoa</taxon>
        <taxon>Evosea</taxon>
        <taxon>Eumycetozoa</taxon>
        <taxon>Dictyostelia</taxon>
        <taxon>Acytosteliales</taxon>
        <taxon>Cavenderiaceae</taxon>
        <taxon>Cavenderia</taxon>
    </lineage>
</organism>
<reference evidence="9" key="1">
    <citation type="journal article" date="2011" name="Genome Res.">
        <title>Phylogeny-wide analysis of social amoeba genomes highlights ancient origins for complex intercellular communication.</title>
        <authorList>
            <person name="Heidel A.J."/>
            <person name="Lawal H.M."/>
            <person name="Felder M."/>
            <person name="Schilde C."/>
            <person name="Helps N.R."/>
            <person name="Tunggal B."/>
            <person name="Rivero F."/>
            <person name="John U."/>
            <person name="Schleicher M."/>
            <person name="Eichinger L."/>
            <person name="Platzer M."/>
            <person name="Noegel A.A."/>
            <person name="Schaap P."/>
            <person name="Gloeckner G."/>
        </authorList>
    </citation>
    <scope>NUCLEOTIDE SEQUENCE [LARGE SCALE GENOMIC DNA]</scope>
    <source>
        <strain evidence="9">SH3</strain>
    </source>
</reference>
<keyword evidence="2 6" id="KW-0812">Transmembrane</keyword>
<feature type="transmembrane region" description="Helical" evidence="6">
    <location>
        <begin position="148"/>
        <end position="169"/>
    </location>
</feature>
<feature type="transmembrane region" description="Helical" evidence="6">
    <location>
        <begin position="552"/>
        <end position="571"/>
    </location>
</feature>
<gene>
    <name evidence="8" type="ORF">DFA_02872</name>
</gene>
<feature type="transmembrane region" description="Helical" evidence="6">
    <location>
        <begin position="18"/>
        <end position="36"/>
    </location>
</feature>
<dbReference type="GeneID" id="14876955"/>
<feature type="transmembrane region" description="Helical" evidence="6">
    <location>
        <begin position="782"/>
        <end position="801"/>
    </location>
</feature>
<accession>F4PIP9</accession>
<evidence type="ECO:0000256" key="2">
    <source>
        <dbReference type="ARBA" id="ARBA00022692"/>
    </source>
</evidence>
<dbReference type="HAMAP" id="MF_00221">
    <property type="entry name" value="NRAMP"/>
    <property type="match status" value="1"/>
</dbReference>
<proteinExistence type="inferred from homology"/>
<dbReference type="Proteomes" id="UP000007797">
    <property type="component" value="Unassembled WGS sequence"/>
</dbReference>
<dbReference type="InterPro" id="IPR001046">
    <property type="entry name" value="NRAMP_fam"/>
</dbReference>
<feature type="transmembrane region" description="Helical" evidence="6">
    <location>
        <begin position="759"/>
        <end position="776"/>
    </location>
</feature>
<evidence type="ECO:0000313" key="9">
    <source>
        <dbReference type="Proteomes" id="UP000007797"/>
    </source>
</evidence>
<feature type="domain" description="Sugar phosphate transporter" evidence="7">
    <location>
        <begin position="1"/>
        <end position="292"/>
    </location>
</feature>
<dbReference type="GO" id="GO:0034755">
    <property type="term" value="P:iron ion transmembrane transport"/>
    <property type="evidence" value="ECO:0007669"/>
    <property type="project" value="TreeGrafter"/>
</dbReference>
<dbReference type="GO" id="GO:0030026">
    <property type="term" value="P:intracellular manganese ion homeostasis"/>
    <property type="evidence" value="ECO:0007669"/>
    <property type="project" value="TreeGrafter"/>
</dbReference>
<dbReference type="PANTHER" id="PTHR11706:SF101">
    <property type="entry name" value="MANGANESE TRANSPORTER SMF1"/>
    <property type="match status" value="1"/>
</dbReference>
<dbReference type="PRINTS" id="PR00447">
    <property type="entry name" value="NATRESASSCMP"/>
</dbReference>
<dbReference type="KEGG" id="dfa:DFA_02872"/>
<protein>
    <submittedName>
        <fullName evidence="8">Natural resistance-associated macrophage protein</fullName>
    </submittedName>
</protein>
<feature type="transmembrane region" description="Helical" evidence="6">
    <location>
        <begin position="71"/>
        <end position="89"/>
    </location>
</feature>
<dbReference type="NCBIfam" id="TIGR01197">
    <property type="entry name" value="nramp"/>
    <property type="match status" value="1"/>
</dbReference>
<dbReference type="RefSeq" id="XP_004362479.1">
    <property type="nucleotide sequence ID" value="XM_004362422.1"/>
</dbReference>
<feature type="transmembrane region" description="Helical" evidence="6">
    <location>
        <begin position="181"/>
        <end position="200"/>
    </location>
</feature>
<dbReference type="AlphaFoldDB" id="F4PIP9"/>
<dbReference type="NCBIfam" id="NF001923">
    <property type="entry name" value="PRK00701.1"/>
    <property type="match status" value="1"/>
</dbReference>
<dbReference type="OrthoDB" id="409173at2759"/>
<feature type="transmembrane region" description="Helical" evidence="6">
    <location>
        <begin position="523"/>
        <end position="546"/>
    </location>
</feature>
<dbReference type="PANTHER" id="PTHR11706">
    <property type="entry name" value="SOLUTE CARRIER PROTEIN FAMILY 11 MEMBER"/>
    <property type="match status" value="1"/>
</dbReference>
<keyword evidence="4 6" id="KW-0472">Membrane</keyword>
<feature type="transmembrane region" description="Helical" evidence="6">
    <location>
        <begin position="623"/>
        <end position="645"/>
    </location>
</feature>
<dbReference type="EMBL" id="GL883006">
    <property type="protein sequence ID" value="EGG24628.1"/>
    <property type="molecule type" value="Genomic_DNA"/>
</dbReference>
<dbReference type="InterPro" id="IPR037185">
    <property type="entry name" value="EmrE-like"/>
</dbReference>
<dbReference type="Pfam" id="PF01566">
    <property type="entry name" value="Nramp"/>
    <property type="match status" value="1"/>
</dbReference>
<dbReference type="GO" id="GO:0015086">
    <property type="term" value="F:cadmium ion transmembrane transporter activity"/>
    <property type="evidence" value="ECO:0007669"/>
    <property type="project" value="TreeGrafter"/>
</dbReference>
<evidence type="ECO:0000256" key="3">
    <source>
        <dbReference type="ARBA" id="ARBA00022989"/>
    </source>
</evidence>
<feature type="transmembrane region" description="Helical" evidence="6">
    <location>
        <begin position="216"/>
        <end position="241"/>
    </location>
</feature>
<evidence type="ECO:0000256" key="4">
    <source>
        <dbReference type="ARBA" id="ARBA00023136"/>
    </source>
</evidence>
<feature type="transmembrane region" description="Helical" evidence="6">
    <location>
        <begin position="583"/>
        <end position="603"/>
    </location>
</feature>
<sequence>MNISTLILNKYIFATYNFTYPFTLTAIHMFVCWLGARTVLKHFSHYLIDTSDAASRASFDRIEFNEQLNKILPLALLFAANIALGNVSLRFVPVSFMQTIKASVPLFTVAIQACYYRKQFSKSTYLSMGPIVGGVALASLSEANYNHIGFYAALLSSVVTALFAIVSGITLQQRLINPINLLYHMTPWSAVFLVPCSIAFEMQDMVEWLAYRYEQSLVSLVCVLLVSGSIAFLLNICTFFVIKYTSALTYTVSGNLKVILSISISIVVFRNEVGFLNAIGCAVAVIGVIWYSQIGYESKIQQQQQLQLQLVQPSYNSSSMTTDQQIQQHQQERLNENGQDDDDDIEEQEDGKIFSKSINHSNNDDDCHRHHQKEFEMIDLNIHQSSMDHQPQQIVDIEDESKQSLLSPSRLCKSQDGANSTGIDEGDTENTVDIPHEEGFSFKKLKAYLGPCFFVSVGYMDPGNWATDLEGGSRFGFALIWVLLLSNIMALFLQTLSFRVAIVTKKDLAQLCKEEFTHKPMRILMWIIFEITIAATDMAEVIGTAIGLQILFGIPLIAGVVMTSVDTLLFLAIQRWGIRKLELIIILMLAVITSCFVVELVYAKPDAKDVFAGFIPSLTTESVVVASGIIGATVMPHNLFLHSGVVKSRKVGNERSRVYQALKYNLLDTILALNGAFFVNVSILILSASIFYKNNYVVTDLKEAYNLLGDLMDSKTSSILFGIGLLCAGQSSTITGTMTGQIIMEGFLDLKIAPWLRRLSTRLLAIIPAAIIIIVSGDQATYQLLIFSQVILSIALPFAVIPLIQFTSSESIMSPFYKNPLWVTIITILIAMFIVAINAMTVVLLIHRFLFAGLASKILTCIFLIPLVFCMAILLIWMIIRKIPRIYNLLIKQ</sequence>
<feature type="region of interest" description="Disordered" evidence="5">
    <location>
        <begin position="319"/>
        <end position="346"/>
    </location>
</feature>
<feature type="transmembrane region" description="Helical" evidence="6">
    <location>
        <begin position="666"/>
        <end position="692"/>
    </location>
</feature>
<dbReference type="SUPFAM" id="SSF103481">
    <property type="entry name" value="Multidrug resistance efflux transporter EmrE"/>
    <property type="match status" value="1"/>
</dbReference>
<feature type="region of interest" description="Disordered" evidence="5">
    <location>
        <begin position="408"/>
        <end position="431"/>
    </location>
</feature>
<dbReference type="GO" id="GO:0005886">
    <property type="term" value="C:plasma membrane"/>
    <property type="evidence" value="ECO:0007669"/>
    <property type="project" value="TreeGrafter"/>
</dbReference>
<evidence type="ECO:0000256" key="6">
    <source>
        <dbReference type="SAM" id="Phobius"/>
    </source>
</evidence>
<feature type="transmembrane region" description="Helical" evidence="6">
    <location>
        <begin position="478"/>
        <end position="502"/>
    </location>
</feature>